<reference evidence="3" key="1">
    <citation type="journal article" date="2019" name="Int. J. Syst. Evol. Microbiol.">
        <title>The Global Catalogue of Microorganisms (GCM) 10K type strain sequencing project: providing services to taxonomists for standard genome sequencing and annotation.</title>
        <authorList>
            <consortium name="The Broad Institute Genomics Platform"/>
            <consortium name="The Broad Institute Genome Sequencing Center for Infectious Disease"/>
            <person name="Wu L."/>
            <person name="Ma J."/>
        </authorList>
    </citation>
    <scope>NUCLEOTIDE SEQUENCE [LARGE SCALE GENOMIC DNA]</scope>
    <source>
        <strain evidence="3">KCTC 42217</strain>
    </source>
</reference>
<gene>
    <name evidence="2" type="ORF">ACFSJU_10310</name>
</gene>
<dbReference type="RefSeq" id="WP_255902925.1">
    <property type="nucleotide sequence ID" value="NZ_JAFMZO010000003.1"/>
</dbReference>
<feature type="transmembrane region" description="Helical" evidence="1">
    <location>
        <begin position="32"/>
        <end position="51"/>
    </location>
</feature>
<protein>
    <submittedName>
        <fullName evidence="2">Uncharacterized protein</fullName>
    </submittedName>
</protein>
<keyword evidence="1" id="KW-1133">Transmembrane helix</keyword>
<dbReference type="Proteomes" id="UP001597387">
    <property type="component" value="Unassembled WGS sequence"/>
</dbReference>
<organism evidence="2 3">
    <name type="scientific">Paradesertivirga mongoliensis</name>
    <dbReference type="NCBI Taxonomy" id="2100740"/>
    <lineage>
        <taxon>Bacteria</taxon>
        <taxon>Pseudomonadati</taxon>
        <taxon>Bacteroidota</taxon>
        <taxon>Sphingobacteriia</taxon>
        <taxon>Sphingobacteriales</taxon>
        <taxon>Sphingobacteriaceae</taxon>
        <taxon>Paradesertivirga</taxon>
    </lineage>
</organism>
<keyword evidence="1" id="KW-0812">Transmembrane</keyword>
<accession>A0ABW4ZLJ4</accession>
<dbReference type="EMBL" id="JBHUHZ010000001">
    <property type="protein sequence ID" value="MFD2162785.1"/>
    <property type="molecule type" value="Genomic_DNA"/>
</dbReference>
<keyword evidence="3" id="KW-1185">Reference proteome</keyword>
<keyword evidence="1" id="KW-0472">Membrane</keyword>
<feature type="transmembrane region" description="Helical" evidence="1">
    <location>
        <begin position="71"/>
        <end position="93"/>
    </location>
</feature>
<sequence>MGTYLTFYRLHRLSFIASSLLALLVYTETGYASLAILTKVIVLAALIFLFIPSIKKNSAYFQNLGFSVRKILLCVSIIDFLVLTTFIISIKFVKNYA</sequence>
<comment type="caution">
    <text evidence="2">The sequence shown here is derived from an EMBL/GenBank/DDBJ whole genome shotgun (WGS) entry which is preliminary data.</text>
</comment>
<proteinExistence type="predicted"/>
<name>A0ABW4ZLJ4_9SPHI</name>
<evidence type="ECO:0000256" key="1">
    <source>
        <dbReference type="SAM" id="Phobius"/>
    </source>
</evidence>
<evidence type="ECO:0000313" key="3">
    <source>
        <dbReference type="Proteomes" id="UP001597387"/>
    </source>
</evidence>
<evidence type="ECO:0000313" key="2">
    <source>
        <dbReference type="EMBL" id="MFD2162785.1"/>
    </source>
</evidence>